<gene>
    <name evidence="2" type="ORF">ERS852491_02775</name>
</gene>
<protein>
    <submittedName>
        <fullName evidence="2">Uncharacterized protein</fullName>
    </submittedName>
</protein>
<dbReference type="EMBL" id="CYZU01000025">
    <property type="protein sequence ID" value="CUO62487.1"/>
    <property type="molecule type" value="Genomic_DNA"/>
</dbReference>
<dbReference type="STRING" id="39482.ERS852491_02775"/>
<name>A0A174GM87_9FIRM</name>
<evidence type="ECO:0000256" key="1">
    <source>
        <dbReference type="SAM" id="MobiDB-lite"/>
    </source>
</evidence>
<dbReference type="AlphaFoldDB" id="A0A174GM87"/>
<evidence type="ECO:0000313" key="3">
    <source>
        <dbReference type="Proteomes" id="UP000095544"/>
    </source>
</evidence>
<accession>A0A174GM87</accession>
<evidence type="ECO:0000313" key="2">
    <source>
        <dbReference type="EMBL" id="CUO62487.1"/>
    </source>
</evidence>
<reference evidence="2 3" key="1">
    <citation type="submission" date="2015-09" db="EMBL/GenBank/DDBJ databases">
        <authorList>
            <consortium name="Pathogen Informatics"/>
        </authorList>
    </citation>
    <scope>NUCLEOTIDE SEQUENCE [LARGE SCALE GENOMIC DNA]</scope>
    <source>
        <strain evidence="2 3">2789STDY5834876</strain>
    </source>
</reference>
<proteinExistence type="predicted"/>
<dbReference type="Proteomes" id="UP000095544">
    <property type="component" value="Unassembled WGS sequence"/>
</dbReference>
<feature type="region of interest" description="Disordered" evidence="1">
    <location>
        <begin position="18"/>
        <end position="44"/>
    </location>
</feature>
<sequence length="60" mass="6285">MCCGMDCEGAPREPGIGVSGSGVRAVSRRRAKKKENQGNLATSREALIASHAGARKKCNL</sequence>
<organism evidence="2 3">
    <name type="scientific">Faecalicatena contorta</name>
    <dbReference type="NCBI Taxonomy" id="39482"/>
    <lineage>
        <taxon>Bacteria</taxon>
        <taxon>Bacillati</taxon>
        <taxon>Bacillota</taxon>
        <taxon>Clostridia</taxon>
        <taxon>Lachnospirales</taxon>
        <taxon>Lachnospiraceae</taxon>
        <taxon>Faecalicatena</taxon>
    </lineage>
</organism>